<comment type="caution">
    <text evidence="1">The sequence shown here is derived from an EMBL/GenBank/DDBJ whole genome shotgun (WGS) entry which is preliminary data.</text>
</comment>
<reference evidence="1" key="1">
    <citation type="submission" date="2022-04" db="EMBL/GenBank/DDBJ databases">
        <title>Carnegiea gigantea Genome sequencing and assembly v2.</title>
        <authorList>
            <person name="Copetti D."/>
            <person name="Sanderson M.J."/>
            <person name="Burquez A."/>
            <person name="Wojciechowski M.F."/>
        </authorList>
    </citation>
    <scope>NUCLEOTIDE SEQUENCE</scope>
    <source>
        <strain evidence="1">SGP5-SGP5p</strain>
        <tissue evidence="1">Aerial part</tissue>
    </source>
</reference>
<sequence>MGNPSLFTRVFRSLKILHSLVDGSHLSTVEISWLTSKVEEAFNAAKIVAKTEELVDIERLRLLSSQDSTYTSKIAHMEDHLKELFSETLQLELREKEILKKEERIYKMRKDLMDQKQKLVITKGEFRTSLDLVEAGVAKLQDLDKEKIQLNHLVNSIVSFHRY</sequence>
<organism evidence="1 2">
    <name type="scientific">Carnegiea gigantea</name>
    <dbReference type="NCBI Taxonomy" id="171969"/>
    <lineage>
        <taxon>Eukaryota</taxon>
        <taxon>Viridiplantae</taxon>
        <taxon>Streptophyta</taxon>
        <taxon>Embryophyta</taxon>
        <taxon>Tracheophyta</taxon>
        <taxon>Spermatophyta</taxon>
        <taxon>Magnoliopsida</taxon>
        <taxon>eudicotyledons</taxon>
        <taxon>Gunneridae</taxon>
        <taxon>Pentapetalae</taxon>
        <taxon>Caryophyllales</taxon>
        <taxon>Cactineae</taxon>
        <taxon>Cactaceae</taxon>
        <taxon>Cactoideae</taxon>
        <taxon>Echinocereeae</taxon>
        <taxon>Carnegiea</taxon>
    </lineage>
</organism>
<dbReference type="Proteomes" id="UP001153076">
    <property type="component" value="Unassembled WGS sequence"/>
</dbReference>
<accession>A0A9Q1GPK5</accession>
<protein>
    <submittedName>
        <fullName evidence="1">Uncharacterized protein</fullName>
    </submittedName>
</protein>
<evidence type="ECO:0000313" key="1">
    <source>
        <dbReference type="EMBL" id="KAJ8422820.1"/>
    </source>
</evidence>
<dbReference type="AlphaFoldDB" id="A0A9Q1GPK5"/>
<evidence type="ECO:0000313" key="2">
    <source>
        <dbReference type="Proteomes" id="UP001153076"/>
    </source>
</evidence>
<proteinExistence type="predicted"/>
<keyword evidence="2" id="KW-1185">Reference proteome</keyword>
<name>A0A9Q1GPK5_9CARY</name>
<dbReference type="EMBL" id="JAKOGI010002135">
    <property type="protein sequence ID" value="KAJ8422820.1"/>
    <property type="molecule type" value="Genomic_DNA"/>
</dbReference>
<gene>
    <name evidence="1" type="ORF">Cgig2_027522</name>
</gene>